<proteinExistence type="predicted"/>
<accession>A0A9Q9IJM5</accession>
<dbReference type="KEGG" id="daur:Daura_03540"/>
<evidence type="ECO:0000313" key="1">
    <source>
        <dbReference type="EMBL" id="UWZ55340.1"/>
    </source>
</evidence>
<gene>
    <name evidence="1" type="ORF">Daura_03540</name>
</gene>
<dbReference type="GO" id="GO:0006281">
    <property type="term" value="P:DNA repair"/>
    <property type="evidence" value="ECO:0007669"/>
    <property type="project" value="InterPro"/>
</dbReference>
<dbReference type="AlphaFoldDB" id="A0A9Q9IJM5"/>
<reference evidence="1" key="1">
    <citation type="submission" date="2021-04" db="EMBL/GenBank/DDBJ databases">
        <title>Dactylosporangium aurantiacum NRRL B-8018 full assembly.</title>
        <authorList>
            <person name="Hartkoorn R.C."/>
            <person name="Beaudoing E."/>
            <person name="Hot D."/>
        </authorList>
    </citation>
    <scope>NUCLEOTIDE SEQUENCE</scope>
    <source>
        <strain evidence="1">NRRL B-8018</strain>
    </source>
</reference>
<protein>
    <recommendedName>
        <fullName evidence="3">DNA-3-methyladenine glycosylase II</fullName>
    </recommendedName>
</protein>
<dbReference type="GO" id="GO:0003824">
    <property type="term" value="F:catalytic activity"/>
    <property type="evidence" value="ECO:0007669"/>
    <property type="project" value="InterPro"/>
</dbReference>
<organism evidence="1 2">
    <name type="scientific">Dactylosporangium aurantiacum</name>
    <dbReference type="NCBI Taxonomy" id="35754"/>
    <lineage>
        <taxon>Bacteria</taxon>
        <taxon>Bacillati</taxon>
        <taxon>Actinomycetota</taxon>
        <taxon>Actinomycetes</taxon>
        <taxon>Micromonosporales</taxon>
        <taxon>Micromonosporaceae</taxon>
        <taxon>Dactylosporangium</taxon>
    </lineage>
</organism>
<dbReference type="Gene3D" id="1.10.340.30">
    <property type="entry name" value="Hypothetical protein, domain 2"/>
    <property type="match status" value="1"/>
</dbReference>
<evidence type="ECO:0008006" key="3">
    <source>
        <dbReference type="Google" id="ProtNLM"/>
    </source>
</evidence>
<dbReference type="RefSeq" id="WP_033362235.1">
    <property type="nucleotide sequence ID" value="NZ_CP073767.1"/>
</dbReference>
<name>A0A9Q9IJM5_9ACTN</name>
<dbReference type="SUPFAM" id="SSF48150">
    <property type="entry name" value="DNA-glycosylase"/>
    <property type="match status" value="1"/>
</dbReference>
<evidence type="ECO:0000313" key="2">
    <source>
        <dbReference type="Proteomes" id="UP001058003"/>
    </source>
</evidence>
<sequence>MTELGTTTATVLRATAPFDLACSLRAMETFAPCGGDQLVVDGRVRRAFLHPTDPTRAVVTEVVGRDDGVPGVALTVFSDAPLTPAETTAVGERVSDWLSLRDDRDTFLRLARADPAMTPVLAVAEGLHQVRFASLTEGAVFYTLVHHSAHWFAKAYKRRLLSDHGPHGVVDGVAYAAFPPMSKLTALGVEGLTPYASNVLSARRLHAVLTGLSGLDEHWLRTGPADEVYAALLSLRGIGPFTAHALLLRVLGHPDRAPLELRQHLTAAATIYGTPTPSPTDLRDWYGGTIGWWAYTARTALDWIERDQRAAARAARARRAVTGGDRSEVVVAG</sequence>
<dbReference type="InterPro" id="IPR011257">
    <property type="entry name" value="DNA_glycosylase"/>
</dbReference>
<dbReference type="Proteomes" id="UP001058003">
    <property type="component" value="Chromosome"/>
</dbReference>
<dbReference type="EMBL" id="CP073767">
    <property type="protein sequence ID" value="UWZ55340.1"/>
    <property type="molecule type" value="Genomic_DNA"/>
</dbReference>
<dbReference type="OrthoDB" id="9811249at2"/>
<keyword evidence="2" id="KW-1185">Reference proteome</keyword>